<dbReference type="GO" id="GO:0004622">
    <property type="term" value="F:phosphatidylcholine lysophospholipase activity"/>
    <property type="evidence" value="ECO:0007669"/>
    <property type="project" value="TreeGrafter"/>
</dbReference>
<evidence type="ECO:0000259" key="2">
    <source>
        <dbReference type="Pfam" id="PF13472"/>
    </source>
</evidence>
<name>A0A7W5E3H0_9BACT</name>
<dbReference type="Pfam" id="PF13472">
    <property type="entry name" value="Lipase_GDSL_2"/>
    <property type="match status" value="1"/>
</dbReference>
<dbReference type="Gene3D" id="3.40.50.1110">
    <property type="entry name" value="SGNH hydrolase"/>
    <property type="match status" value="1"/>
</dbReference>
<proteinExistence type="predicted"/>
<sequence>MNRLAKRKKKLIFAGLAALIGLMGGMLLLEIGLRVYVASRGWTPNCYVTGVAFFVPHEQAGHTMRPGLRMKSSAYDVTINSLGLRGEEVDVQKPDNGIRVMVIGGSSVFGYLVPDGQDSCCVLEEIMSKDERYGDSKVQVLNAGVPGYNMTQCRLRYESDLSKLNPDVVLMYLGWNDMKFLLQDPDSVDRTPPAPSWWTRTMATSVLYGVLRYRVFPPDSPVFVPPVSSSSTDADLRTECEAQFRNDLQSLVEAVRNSGAVPVLSTQLMAAGASDPQLKRYLGDGPEQIEANERLGLWITQVIREEAERSHVPLIDVADKIECNNTHLGDAIHLTQFGHREVAIFWAEGLSDALIKMEDGTPEQSGEKTELRREKGSE</sequence>
<dbReference type="Proteomes" id="UP000536179">
    <property type="component" value="Unassembled WGS sequence"/>
</dbReference>
<accession>A0A7W5E3H0</accession>
<evidence type="ECO:0000256" key="1">
    <source>
        <dbReference type="SAM" id="MobiDB-lite"/>
    </source>
</evidence>
<dbReference type="InterPro" id="IPR051532">
    <property type="entry name" value="Ester_Hydrolysis_Enzymes"/>
</dbReference>
<dbReference type="AlphaFoldDB" id="A0A7W5E3H0"/>
<reference evidence="3 4" key="1">
    <citation type="submission" date="2020-08" db="EMBL/GenBank/DDBJ databases">
        <title>Genomic Encyclopedia of Type Strains, Phase III (KMG-III): the genomes of soil and plant-associated and newly described type strains.</title>
        <authorList>
            <person name="Whitman W."/>
        </authorList>
    </citation>
    <scope>NUCLEOTIDE SEQUENCE [LARGE SCALE GENOMIC DNA]</scope>
    <source>
        <strain evidence="3 4">CECT 8075</strain>
    </source>
</reference>
<feature type="domain" description="SGNH hydrolase-type esterase" evidence="2">
    <location>
        <begin position="103"/>
        <end position="340"/>
    </location>
</feature>
<comment type="caution">
    <text evidence="3">The sequence shown here is derived from an EMBL/GenBank/DDBJ whole genome shotgun (WGS) entry which is preliminary data.</text>
</comment>
<gene>
    <name evidence="3" type="ORF">FHS27_005344</name>
</gene>
<dbReference type="PANTHER" id="PTHR30383:SF5">
    <property type="entry name" value="SGNH HYDROLASE-TYPE ESTERASE DOMAIN-CONTAINING PROTEIN"/>
    <property type="match status" value="1"/>
</dbReference>
<organism evidence="3 4">
    <name type="scientific">Aporhodopirellula rubra</name>
    <dbReference type="NCBI Taxonomy" id="980271"/>
    <lineage>
        <taxon>Bacteria</taxon>
        <taxon>Pseudomonadati</taxon>
        <taxon>Planctomycetota</taxon>
        <taxon>Planctomycetia</taxon>
        <taxon>Pirellulales</taxon>
        <taxon>Pirellulaceae</taxon>
        <taxon>Aporhodopirellula</taxon>
    </lineage>
</organism>
<dbReference type="RefSeq" id="WP_315854690.1">
    <property type="nucleotide sequence ID" value="NZ_JACHXU010000024.1"/>
</dbReference>
<dbReference type="CDD" id="cd00229">
    <property type="entry name" value="SGNH_hydrolase"/>
    <property type="match status" value="1"/>
</dbReference>
<dbReference type="SUPFAM" id="SSF52266">
    <property type="entry name" value="SGNH hydrolase"/>
    <property type="match status" value="1"/>
</dbReference>
<feature type="region of interest" description="Disordered" evidence="1">
    <location>
        <begin position="359"/>
        <end position="378"/>
    </location>
</feature>
<dbReference type="EMBL" id="JACHXU010000024">
    <property type="protein sequence ID" value="MBB3209504.1"/>
    <property type="molecule type" value="Genomic_DNA"/>
</dbReference>
<dbReference type="InterPro" id="IPR036514">
    <property type="entry name" value="SGNH_hydro_sf"/>
</dbReference>
<evidence type="ECO:0000313" key="3">
    <source>
        <dbReference type="EMBL" id="MBB3209504.1"/>
    </source>
</evidence>
<dbReference type="PANTHER" id="PTHR30383">
    <property type="entry name" value="THIOESTERASE 1/PROTEASE 1/LYSOPHOSPHOLIPASE L1"/>
    <property type="match status" value="1"/>
</dbReference>
<evidence type="ECO:0000313" key="4">
    <source>
        <dbReference type="Proteomes" id="UP000536179"/>
    </source>
</evidence>
<keyword evidence="4" id="KW-1185">Reference proteome</keyword>
<dbReference type="InterPro" id="IPR013830">
    <property type="entry name" value="SGNH_hydro"/>
</dbReference>
<protein>
    <submittedName>
        <fullName evidence="3">Lysophospholipase L1-like esterase</fullName>
    </submittedName>
</protein>